<evidence type="ECO:0000259" key="7">
    <source>
        <dbReference type="Pfam" id="PF00931"/>
    </source>
</evidence>
<dbReference type="InterPro" id="IPR042197">
    <property type="entry name" value="Apaf_helical"/>
</dbReference>
<evidence type="ECO:0000313" key="12">
    <source>
        <dbReference type="Proteomes" id="UP000298652"/>
    </source>
</evidence>
<dbReference type="SUPFAM" id="SSF52058">
    <property type="entry name" value="L domain-like"/>
    <property type="match status" value="1"/>
</dbReference>
<keyword evidence="12" id="KW-1185">Reference proteome</keyword>
<dbReference type="Pfam" id="PF23598">
    <property type="entry name" value="LRR_14"/>
    <property type="match status" value="1"/>
</dbReference>
<keyword evidence="2" id="KW-0433">Leucine-rich repeat</keyword>
<dbReference type="PANTHER" id="PTHR23155:SF1205">
    <property type="entry name" value="DISEASE RESISTANCE PROTEIN RPM1"/>
    <property type="match status" value="1"/>
</dbReference>
<dbReference type="PANTHER" id="PTHR23155">
    <property type="entry name" value="DISEASE RESISTANCE PROTEIN RP"/>
    <property type="match status" value="1"/>
</dbReference>
<keyword evidence="3" id="KW-0677">Repeat</keyword>
<feature type="domain" description="Disease resistance R13L4/SHOC-2-like LRR" evidence="10">
    <location>
        <begin position="586"/>
        <end position="952"/>
    </location>
</feature>
<dbReference type="Gene3D" id="1.10.10.10">
    <property type="entry name" value="Winged helix-like DNA-binding domain superfamily/Winged helix DNA-binding domain"/>
    <property type="match status" value="1"/>
</dbReference>
<organism evidence="11 12">
    <name type="scientific">Setaria viridis</name>
    <name type="common">Green bristlegrass</name>
    <name type="synonym">Setaria italica subsp. viridis</name>
    <dbReference type="NCBI Taxonomy" id="4556"/>
    <lineage>
        <taxon>Eukaryota</taxon>
        <taxon>Viridiplantae</taxon>
        <taxon>Streptophyta</taxon>
        <taxon>Embryophyta</taxon>
        <taxon>Tracheophyta</taxon>
        <taxon>Spermatophyta</taxon>
        <taxon>Magnoliopsida</taxon>
        <taxon>Liliopsida</taxon>
        <taxon>Poales</taxon>
        <taxon>Poaceae</taxon>
        <taxon>PACMAD clade</taxon>
        <taxon>Panicoideae</taxon>
        <taxon>Panicodae</taxon>
        <taxon>Paniceae</taxon>
        <taxon>Cenchrinae</taxon>
        <taxon>Setaria</taxon>
    </lineage>
</organism>
<dbReference type="Pfam" id="PF18052">
    <property type="entry name" value="Rx_N"/>
    <property type="match status" value="1"/>
</dbReference>
<keyword evidence="6" id="KW-0175">Coiled coil</keyword>
<dbReference type="InterPro" id="IPR058922">
    <property type="entry name" value="WHD_DRP"/>
</dbReference>
<dbReference type="FunFam" id="1.10.10.10:FF:000322">
    <property type="entry name" value="Probable disease resistance protein At1g63360"/>
    <property type="match status" value="1"/>
</dbReference>
<evidence type="ECO:0000256" key="3">
    <source>
        <dbReference type="ARBA" id="ARBA00022737"/>
    </source>
</evidence>
<dbReference type="InterPro" id="IPR038005">
    <property type="entry name" value="RX-like_CC"/>
</dbReference>
<evidence type="ECO:0000259" key="10">
    <source>
        <dbReference type="Pfam" id="PF23598"/>
    </source>
</evidence>
<feature type="domain" description="Disease resistance N-terminal" evidence="8">
    <location>
        <begin position="12"/>
        <end position="101"/>
    </location>
</feature>
<dbReference type="GO" id="GO:0043531">
    <property type="term" value="F:ADP binding"/>
    <property type="evidence" value="ECO:0007669"/>
    <property type="project" value="InterPro"/>
</dbReference>
<dbReference type="InterPro" id="IPR002182">
    <property type="entry name" value="NB-ARC"/>
</dbReference>
<evidence type="ECO:0000256" key="1">
    <source>
        <dbReference type="ARBA" id="ARBA00008894"/>
    </source>
</evidence>
<keyword evidence="4" id="KW-0547">Nucleotide-binding</keyword>
<dbReference type="PRINTS" id="PR00364">
    <property type="entry name" value="DISEASERSIST"/>
</dbReference>
<dbReference type="Gramene" id="TKW12582">
    <property type="protein sequence ID" value="TKW12582"/>
    <property type="gene ID" value="SEVIR_5G045600v2"/>
</dbReference>
<proteinExistence type="inferred from homology"/>
<dbReference type="InterPro" id="IPR044974">
    <property type="entry name" value="Disease_R_plants"/>
</dbReference>
<name>A0A4U6UBT3_SETVI</name>
<evidence type="ECO:0000259" key="9">
    <source>
        <dbReference type="Pfam" id="PF23559"/>
    </source>
</evidence>
<evidence type="ECO:0000259" key="8">
    <source>
        <dbReference type="Pfam" id="PF18052"/>
    </source>
</evidence>
<dbReference type="Pfam" id="PF23559">
    <property type="entry name" value="WHD_DRP"/>
    <property type="match status" value="1"/>
</dbReference>
<gene>
    <name evidence="11" type="ORF">SEVIR_5G045600v2</name>
</gene>
<dbReference type="InterPro" id="IPR027417">
    <property type="entry name" value="P-loop_NTPase"/>
</dbReference>
<dbReference type="InterPro" id="IPR032675">
    <property type="entry name" value="LRR_dom_sf"/>
</dbReference>
<dbReference type="CDD" id="cd14798">
    <property type="entry name" value="RX-CC_like"/>
    <property type="match status" value="1"/>
</dbReference>
<keyword evidence="5" id="KW-0611">Plant defense</keyword>
<dbReference type="Gene3D" id="3.80.10.10">
    <property type="entry name" value="Ribonuclease Inhibitor"/>
    <property type="match status" value="1"/>
</dbReference>
<dbReference type="AlphaFoldDB" id="A0A4U6UBT3"/>
<evidence type="ECO:0000256" key="6">
    <source>
        <dbReference type="ARBA" id="ARBA00023054"/>
    </source>
</evidence>
<feature type="domain" description="NB-ARC" evidence="7">
    <location>
        <begin position="184"/>
        <end position="228"/>
    </location>
</feature>
<dbReference type="Gene3D" id="1.20.5.4130">
    <property type="match status" value="1"/>
</dbReference>
<dbReference type="GO" id="GO:0009626">
    <property type="term" value="P:plant-type hypersensitive response"/>
    <property type="evidence" value="ECO:0007669"/>
    <property type="project" value="UniProtKB-ARBA"/>
</dbReference>
<dbReference type="Gene3D" id="3.40.50.300">
    <property type="entry name" value="P-loop containing nucleotide triphosphate hydrolases"/>
    <property type="match status" value="1"/>
</dbReference>
<evidence type="ECO:0000313" key="11">
    <source>
        <dbReference type="EMBL" id="TKW12582.1"/>
    </source>
</evidence>
<sequence>MELVATTAAQSAMGMLLGKLGGLIAERYALLGGVRDEIQELKDELESMAACFRDVAGIGDDDGQKEQMRTWMKQVREISYDAEDCIDIFLHHLSKHSGDSKGLARHGYKILDFLRTLKVRLKLATEIQSLKFRAQKVSERRLRYKLDALDMPDNMASSSNYVDVDRRLPALHGDESPLVGMAENKRKLIDLLNKDDTQLRVISVVGIGGLGKTTLAMAVLNSREEAESQIRSGEPNILIRAGQPNIQIRAAVPVSKTYDLRALLEYTVRELHRRPIGQHEDPLIEGIGSWNISKLLERSREHLADKRYLVIIDDVWRSTAWEQLKVAFPNNAKGSRIVVTTRSDEVARSCSSSNGDVYKMEALTEADSKMLLFKTVFGSETIPSAYQREDVWNAIIKKSGGLPLAIVSIGGMLAQRKNEPVDNWKKVIKRIPSELQKDKVLDGMRRILSLSYNDLPYHLKACFLYLSVFPEDHEIRRGPLVRRWEAEGFISEVHGLSLEEIAKDYFDGFVSRSVVAPERLTSSSDIRSFKVHDIMLDIITAKSTRENLMSTLGNHQHSTVGHDKIRRVSIHPGSRDNYFSRASLRHVRSLTIMGSTEKPNDITFSKLKLLRVLDLEGCRWSLSDKDWKEVCKLSLLRYLSIRRTGNERLPSKLGKLKELVTLDVRQTKVTHFPKSITQLQSLQCLLAGEYVHFTRTHSVKHFAYKKEVVKIPPGLSKMKALKRISFVDVKGKGLEALQEVAKLSQLTRLCLIQTDPYASWGKFSYILSDLNNSLRYLSVMQDEGNCNIPGQLDFLEQVRSPPVFLHSLHLLGRLGSLPSWFPCLSNLANLSLRHNYLGLDMVDKLGRLPSLISLKLYSGSYTGTELSFTSHQFPVLKQLVIDNLPNLVKLSFESGAPGNLERLTLYLPRGSAASVLGIRNLPKLRAVELFGINDGHVVNTVMEEVNSHPNKPIRVTRDDQPPPPSS</sequence>
<feature type="domain" description="NB-ARC" evidence="7">
    <location>
        <begin position="248"/>
        <end position="378"/>
    </location>
</feature>
<dbReference type="InterPro" id="IPR055414">
    <property type="entry name" value="LRR_R13L4/SHOC2-like"/>
</dbReference>
<evidence type="ECO:0000256" key="2">
    <source>
        <dbReference type="ARBA" id="ARBA00022614"/>
    </source>
</evidence>
<evidence type="ECO:0000256" key="4">
    <source>
        <dbReference type="ARBA" id="ARBA00022741"/>
    </source>
</evidence>
<dbReference type="Gene3D" id="1.10.8.430">
    <property type="entry name" value="Helical domain of apoptotic protease-activating factors"/>
    <property type="match status" value="1"/>
</dbReference>
<dbReference type="Pfam" id="PF00931">
    <property type="entry name" value="NB-ARC"/>
    <property type="match status" value="2"/>
</dbReference>
<feature type="domain" description="Disease resistance protein winged helix" evidence="9">
    <location>
        <begin position="468"/>
        <end position="539"/>
    </location>
</feature>
<dbReference type="OMA" id="HEDPLIE"/>
<dbReference type="InterPro" id="IPR036388">
    <property type="entry name" value="WH-like_DNA-bd_sf"/>
</dbReference>
<dbReference type="InterPro" id="IPR041118">
    <property type="entry name" value="Rx_N"/>
</dbReference>
<comment type="similarity">
    <text evidence="1">Belongs to the disease resistance NB-LRR family.</text>
</comment>
<dbReference type="GO" id="GO:0002758">
    <property type="term" value="P:innate immune response-activating signaling pathway"/>
    <property type="evidence" value="ECO:0007669"/>
    <property type="project" value="UniProtKB-ARBA"/>
</dbReference>
<accession>A0A4U6UBT3</accession>
<dbReference type="EMBL" id="CM016556">
    <property type="protein sequence ID" value="TKW12582.1"/>
    <property type="molecule type" value="Genomic_DNA"/>
</dbReference>
<evidence type="ECO:0000256" key="5">
    <source>
        <dbReference type="ARBA" id="ARBA00022821"/>
    </source>
</evidence>
<reference evidence="11" key="1">
    <citation type="submission" date="2019-03" db="EMBL/GenBank/DDBJ databases">
        <title>WGS assembly of Setaria viridis.</title>
        <authorList>
            <person name="Huang P."/>
            <person name="Jenkins J."/>
            <person name="Grimwood J."/>
            <person name="Barry K."/>
            <person name="Healey A."/>
            <person name="Mamidi S."/>
            <person name="Sreedasyam A."/>
            <person name="Shu S."/>
            <person name="Feldman M."/>
            <person name="Wu J."/>
            <person name="Yu Y."/>
            <person name="Chen C."/>
            <person name="Johnson J."/>
            <person name="Rokhsar D."/>
            <person name="Baxter I."/>
            <person name="Schmutz J."/>
            <person name="Brutnell T."/>
            <person name="Kellogg E."/>
        </authorList>
    </citation>
    <scope>NUCLEOTIDE SEQUENCE [LARGE SCALE GENOMIC DNA]</scope>
</reference>
<dbReference type="GO" id="GO:0042742">
    <property type="term" value="P:defense response to bacterium"/>
    <property type="evidence" value="ECO:0007669"/>
    <property type="project" value="UniProtKB-ARBA"/>
</dbReference>
<protein>
    <submittedName>
        <fullName evidence="11">Uncharacterized protein</fullName>
    </submittedName>
</protein>
<dbReference type="SUPFAM" id="SSF52540">
    <property type="entry name" value="P-loop containing nucleoside triphosphate hydrolases"/>
    <property type="match status" value="1"/>
</dbReference>
<dbReference type="Proteomes" id="UP000298652">
    <property type="component" value="Chromosome 5"/>
</dbReference>